<feature type="region of interest" description="Disordered" evidence="1">
    <location>
        <begin position="100"/>
        <end position="153"/>
    </location>
</feature>
<dbReference type="Pfam" id="PF01381">
    <property type="entry name" value="HTH_3"/>
    <property type="match status" value="1"/>
</dbReference>
<dbReference type="RefSeq" id="WP_270128942.1">
    <property type="nucleotide sequence ID" value="NZ_CP115396.1"/>
</dbReference>
<dbReference type="PROSITE" id="PS50943">
    <property type="entry name" value="HTH_CROC1"/>
    <property type="match status" value="1"/>
</dbReference>
<sequence length="248" mass="25887">MFKKSCRRDVPCLIATKRRTFVTEFSFGMVERIRELLQVNQLTPTQFADSIGVARPIISHILSGRNKPSLEVAQKILTAFPLLSPGWLLKGTGDMLEKAPSAAASGAVPTASPAPEDAAGPPLVRKAAKAPRYRPQTVPAVPEAARQSTHALEEPSAFVAAPDPQPTPVASAPAVPVEAPAAIQSAPAAVTVSAVAGPAAVAPAALPAQSADVSLARAFAEPGKSIRRIVIFYQDGTFTDYQPEPSVA</sequence>
<dbReference type="EMBL" id="CP115396">
    <property type="protein sequence ID" value="WBO86357.1"/>
    <property type="molecule type" value="Genomic_DNA"/>
</dbReference>
<proteinExistence type="predicted"/>
<organism evidence="3 4">
    <name type="scientific">Hymenobacter yonginensis</name>
    <dbReference type="NCBI Taxonomy" id="748197"/>
    <lineage>
        <taxon>Bacteria</taxon>
        <taxon>Pseudomonadati</taxon>
        <taxon>Bacteroidota</taxon>
        <taxon>Cytophagia</taxon>
        <taxon>Cytophagales</taxon>
        <taxon>Hymenobacteraceae</taxon>
        <taxon>Hymenobacter</taxon>
    </lineage>
</organism>
<protein>
    <submittedName>
        <fullName evidence="3">Helix-turn-helix domain-containing protein</fullName>
    </submittedName>
</protein>
<dbReference type="InterPro" id="IPR001387">
    <property type="entry name" value="Cro/C1-type_HTH"/>
</dbReference>
<gene>
    <name evidence="3" type="ORF">O9Z63_08860</name>
</gene>
<dbReference type="SUPFAM" id="SSF47413">
    <property type="entry name" value="lambda repressor-like DNA-binding domains"/>
    <property type="match status" value="1"/>
</dbReference>
<evidence type="ECO:0000256" key="1">
    <source>
        <dbReference type="SAM" id="MobiDB-lite"/>
    </source>
</evidence>
<name>A0ABY7PTX8_9BACT</name>
<dbReference type="CDD" id="cd00093">
    <property type="entry name" value="HTH_XRE"/>
    <property type="match status" value="1"/>
</dbReference>
<dbReference type="Gene3D" id="1.10.260.40">
    <property type="entry name" value="lambda repressor-like DNA-binding domains"/>
    <property type="match status" value="1"/>
</dbReference>
<feature type="domain" description="HTH cro/C1-type" evidence="2">
    <location>
        <begin position="33"/>
        <end position="88"/>
    </location>
</feature>
<evidence type="ECO:0000259" key="2">
    <source>
        <dbReference type="PROSITE" id="PS50943"/>
    </source>
</evidence>
<evidence type="ECO:0000313" key="3">
    <source>
        <dbReference type="EMBL" id="WBO86357.1"/>
    </source>
</evidence>
<dbReference type="Proteomes" id="UP001211872">
    <property type="component" value="Chromosome"/>
</dbReference>
<reference evidence="3 4" key="1">
    <citation type="journal article" date="2011" name="Int. J. Syst. Evol. Microbiol.">
        <title>Hymenobacter yonginensis sp. nov., isolated from a mesotrophic artificial lake.</title>
        <authorList>
            <person name="Joung Y."/>
            <person name="Cho S.H."/>
            <person name="Kim H."/>
            <person name="Kim S.B."/>
            <person name="Joh K."/>
        </authorList>
    </citation>
    <scope>NUCLEOTIDE SEQUENCE [LARGE SCALE GENOMIC DNA]</scope>
    <source>
        <strain evidence="3 4">KCTC 22745</strain>
    </source>
</reference>
<dbReference type="SMART" id="SM00530">
    <property type="entry name" value="HTH_XRE"/>
    <property type="match status" value="1"/>
</dbReference>
<evidence type="ECO:0000313" key="4">
    <source>
        <dbReference type="Proteomes" id="UP001211872"/>
    </source>
</evidence>
<accession>A0ABY7PTX8</accession>
<dbReference type="InterPro" id="IPR010982">
    <property type="entry name" value="Lambda_DNA-bd_dom_sf"/>
</dbReference>
<keyword evidence="4" id="KW-1185">Reference proteome</keyword>